<dbReference type="EMBL" id="CAJJDM010000355">
    <property type="protein sequence ID" value="CAD8119586.1"/>
    <property type="molecule type" value="Genomic_DNA"/>
</dbReference>
<name>A0A8S1QUU0_PARPR</name>
<gene>
    <name evidence="1" type="ORF">PPRIM_AZ9-3.1.T3460001</name>
</gene>
<comment type="caution">
    <text evidence="1">The sequence shown here is derived from an EMBL/GenBank/DDBJ whole genome shotgun (WGS) entry which is preliminary data.</text>
</comment>
<accession>A0A8S1QUU0</accession>
<protein>
    <submittedName>
        <fullName evidence="1">Uncharacterized protein</fullName>
    </submittedName>
</protein>
<reference evidence="1" key="1">
    <citation type="submission" date="2021-01" db="EMBL/GenBank/DDBJ databases">
        <authorList>
            <consortium name="Genoscope - CEA"/>
            <person name="William W."/>
        </authorList>
    </citation>
    <scope>NUCLEOTIDE SEQUENCE</scope>
</reference>
<sequence length="61" mass="7051">MFFLLKKNLNDLYFQRFHTTKSKKVCNQMQLIMHANSTGLSTTENNPAGTCNQKVEIVEMI</sequence>
<proteinExistence type="predicted"/>
<keyword evidence="2" id="KW-1185">Reference proteome</keyword>
<organism evidence="1 2">
    <name type="scientific">Paramecium primaurelia</name>
    <dbReference type="NCBI Taxonomy" id="5886"/>
    <lineage>
        <taxon>Eukaryota</taxon>
        <taxon>Sar</taxon>
        <taxon>Alveolata</taxon>
        <taxon>Ciliophora</taxon>
        <taxon>Intramacronucleata</taxon>
        <taxon>Oligohymenophorea</taxon>
        <taxon>Peniculida</taxon>
        <taxon>Parameciidae</taxon>
        <taxon>Paramecium</taxon>
    </lineage>
</organism>
<dbReference type="AlphaFoldDB" id="A0A8S1QUU0"/>
<dbReference type="Proteomes" id="UP000688137">
    <property type="component" value="Unassembled WGS sequence"/>
</dbReference>
<evidence type="ECO:0000313" key="1">
    <source>
        <dbReference type="EMBL" id="CAD8119586.1"/>
    </source>
</evidence>
<evidence type="ECO:0000313" key="2">
    <source>
        <dbReference type="Proteomes" id="UP000688137"/>
    </source>
</evidence>